<dbReference type="RefSeq" id="XP_003074490.2">
    <property type="nucleotide sequence ID" value="XM_003074443.2"/>
</dbReference>
<dbReference type="InterPro" id="IPR000073">
    <property type="entry name" value="AB_hydrolase_1"/>
</dbReference>
<dbReference type="GO" id="GO:0009507">
    <property type="term" value="C:chloroplast"/>
    <property type="evidence" value="ECO:0007669"/>
    <property type="project" value="TreeGrafter"/>
</dbReference>
<proteinExistence type="predicted"/>
<gene>
    <name evidence="3" type="ORF">OT_ostta01g04360</name>
</gene>
<feature type="region of interest" description="Disordered" evidence="1">
    <location>
        <begin position="1"/>
        <end position="36"/>
    </location>
</feature>
<evidence type="ECO:0000256" key="1">
    <source>
        <dbReference type="SAM" id="MobiDB-lite"/>
    </source>
</evidence>
<evidence type="ECO:0000259" key="2">
    <source>
        <dbReference type="Pfam" id="PF12697"/>
    </source>
</evidence>
<dbReference type="FunCoup" id="A0A090LY37">
    <property type="interactions" value="38"/>
</dbReference>
<dbReference type="GO" id="GO:0015996">
    <property type="term" value="P:chlorophyll catabolic process"/>
    <property type="evidence" value="ECO:0007669"/>
    <property type="project" value="InterPro"/>
</dbReference>
<reference evidence="4" key="1">
    <citation type="journal article" date="2006" name="Proc. Natl. Acad. Sci. U.S.A.">
        <title>Genome analysis of the smallest free-living eukaryote Ostreococcus tauri unveils many unique features.</title>
        <authorList>
            <person name="Derelle E."/>
            <person name="Ferraz C."/>
            <person name="Rombauts S."/>
            <person name="Rouze P."/>
            <person name="Worden A.Z."/>
            <person name="Robbens S."/>
            <person name="Partensky F."/>
            <person name="Degroeve S."/>
            <person name="Echeynie S."/>
            <person name="Cooke R."/>
            <person name="Saeys Y."/>
            <person name="Wuyts J."/>
            <person name="Jabbari K."/>
            <person name="Bowler C."/>
            <person name="Panaud O."/>
            <person name="Piegu B."/>
            <person name="Ball S.G."/>
            <person name="Ral J.-P."/>
            <person name="Bouget F.-Y."/>
            <person name="Piganeau G."/>
            <person name="De Baets B."/>
            <person name="Picard A."/>
            <person name="Delseny M."/>
            <person name="Demaille J."/>
            <person name="Van de Peer Y."/>
            <person name="Moreau H."/>
        </authorList>
    </citation>
    <scope>NUCLEOTIDE SEQUENCE [LARGE SCALE GENOMIC DNA]</scope>
    <source>
        <strain evidence="4">OTTH 0595 / CCAP 157/2 / RCC745</strain>
    </source>
</reference>
<comment type="caution">
    <text evidence="3">The sequence shown here is derived from an EMBL/GenBank/DDBJ whole genome shotgun (WGS) entry which is preliminary data.</text>
</comment>
<dbReference type="Proteomes" id="UP000009170">
    <property type="component" value="Unassembled WGS sequence"/>
</dbReference>
<protein>
    <submittedName>
        <fullName evidence="3">Unnamed product</fullName>
    </submittedName>
</protein>
<sequence>MATRARASIASAVTTGDGRARRRARARSSAATTTTETTTMTTTEGFYRWRGHDAHYARCGATTATTHVVFLPGFGVGTFHYEAQLREGALGEDACAWALDFVGQGKSWPRGEEAIDGFAYSVDAWREQVEYFLREVVGREAYVCGNSLGGYVATYVAAAESSRDLVKGLILMNATPFWAFVPSDEESLGYKLAPWRGSLPVPGWIRAPIKQYWESFRSRANVRGLLSLVYANAEAIDDRLIRDIIEPTENKNALSTFCSVVWSPKSAMSFDDMTERIRDSNIPVALVYGKEDPWVVPLWGQRLKRAIPRAHYYELSPVGHCPAHEAPETVNSILSRYLQFCESTAEETQPPSGSADGRAKLIDGAPRNIFERIDAYRASRSPTM</sequence>
<dbReference type="OrthoDB" id="408373at2759"/>
<keyword evidence="4" id="KW-1185">Reference proteome</keyword>
<feature type="domain" description="AB hydrolase-1" evidence="2">
    <location>
        <begin position="68"/>
        <end position="331"/>
    </location>
</feature>
<evidence type="ECO:0000313" key="3">
    <source>
        <dbReference type="EMBL" id="CEF96775.1"/>
    </source>
</evidence>
<dbReference type="InterPro" id="IPR029058">
    <property type="entry name" value="AB_hydrolase_fold"/>
</dbReference>
<dbReference type="Pfam" id="PF12697">
    <property type="entry name" value="Abhydrolase_6"/>
    <property type="match status" value="1"/>
</dbReference>
<dbReference type="PANTHER" id="PTHR47280:SF1">
    <property type="entry name" value="PHEOPHYTINASE, CHLOROPLASTIC"/>
    <property type="match status" value="1"/>
</dbReference>
<accession>A0A090LY37</accession>
<dbReference type="Gene3D" id="3.40.50.1820">
    <property type="entry name" value="alpha/beta hydrolase"/>
    <property type="match status" value="1"/>
</dbReference>
<dbReference type="InParanoid" id="A0A090LY37"/>
<dbReference type="STRING" id="70448.A0A090LY37"/>
<dbReference type="GO" id="GO:0080124">
    <property type="term" value="F:pheophytinase activity"/>
    <property type="evidence" value="ECO:0007669"/>
    <property type="project" value="InterPro"/>
</dbReference>
<dbReference type="SUPFAM" id="SSF53474">
    <property type="entry name" value="alpha/beta-Hydrolases"/>
    <property type="match status" value="1"/>
</dbReference>
<dbReference type="GeneID" id="9836359"/>
<dbReference type="AlphaFoldDB" id="A0A090LY37"/>
<evidence type="ECO:0000313" key="4">
    <source>
        <dbReference type="Proteomes" id="UP000009170"/>
    </source>
</evidence>
<feature type="compositionally biased region" description="Low complexity" evidence="1">
    <location>
        <begin position="27"/>
        <end position="36"/>
    </location>
</feature>
<reference evidence="3 4" key="2">
    <citation type="journal article" date="2014" name="BMC Genomics">
        <title>An improved genome of the model marine alga Ostreococcus tauri unfolds by assessing Illumina de novo assemblies.</title>
        <authorList>
            <person name="Blanc-Mathieu R."/>
            <person name="Verhelst B."/>
            <person name="Derelle E."/>
            <person name="Rombauts S."/>
            <person name="Bouget F.Y."/>
            <person name="Carre I."/>
            <person name="Chateau A."/>
            <person name="Eyre-Walker A."/>
            <person name="Grimsley N."/>
            <person name="Moreau H."/>
            <person name="Piegu B."/>
            <person name="Rivals E."/>
            <person name="Schackwitz W."/>
            <person name="Van de Peer Y."/>
            <person name="Piganeau G."/>
        </authorList>
    </citation>
    <scope>NUCLEOTIDE SEQUENCE [LARGE SCALE GENOMIC DNA]</scope>
    <source>
        <strain evidence="4">OTTH 0595 / CCAP 157/2 / RCC745</strain>
    </source>
</reference>
<organism evidence="3 4">
    <name type="scientific">Ostreococcus tauri</name>
    <name type="common">Marine green alga</name>
    <dbReference type="NCBI Taxonomy" id="70448"/>
    <lineage>
        <taxon>Eukaryota</taxon>
        <taxon>Viridiplantae</taxon>
        <taxon>Chlorophyta</taxon>
        <taxon>Mamiellophyceae</taxon>
        <taxon>Mamiellales</taxon>
        <taxon>Bathycoccaceae</taxon>
        <taxon>Ostreococcus</taxon>
    </lineage>
</organism>
<dbReference type="PANTHER" id="PTHR47280">
    <property type="entry name" value="PHEOPHYTINASE, CHLOROPLASTIC"/>
    <property type="match status" value="1"/>
</dbReference>
<dbReference type="InterPro" id="IPR044211">
    <property type="entry name" value="PPH_chloroplastic"/>
</dbReference>
<dbReference type="EMBL" id="CAID01000001">
    <property type="protein sequence ID" value="CEF96775.1"/>
    <property type="molecule type" value="Genomic_DNA"/>
</dbReference>
<name>A0A090LY37_OSTTA</name>
<dbReference type="KEGG" id="ota:OT_ostta01g04360"/>